<reference evidence="2 3" key="1">
    <citation type="submission" date="2022-10" db="EMBL/GenBank/DDBJ databases">
        <title>High-quality genome sequences of two octocoral-associated bacteria, Endozoicomonas euniceicola EF212 and Endozoicomonas gorgoniicola PS125.</title>
        <authorList>
            <person name="Chiou Y.-J."/>
            <person name="Chen Y.-H."/>
        </authorList>
    </citation>
    <scope>NUCLEOTIDE SEQUENCE [LARGE SCALE GENOMIC DNA]</scope>
    <source>
        <strain evidence="2 3">PS125</strain>
    </source>
</reference>
<organism evidence="2 3">
    <name type="scientific">Endozoicomonas gorgoniicola</name>
    <dbReference type="NCBI Taxonomy" id="1234144"/>
    <lineage>
        <taxon>Bacteria</taxon>
        <taxon>Pseudomonadati</taxon>
        <taxon>Pseudomonadota</taxon>
        <taxon>Gammaproteobacteria</taxon>
        <taxon>Oceanospirillales</taxon>
        <taxon>Endozoicomonadaceae</taxon>
        <taxon>Endozoicomonas</taxon>
    </lineage>
</organism>
<gene>
    <name evidence="2" type="ORF">NX722_01870</name>
</gene>
<keyword evidence="3" id="KW-1185">Reference proteome</keyword>
<dbReference type="Proteomes" id="UP001209854">
    <property type="component" value="Unassembled WGS sequence"/>
</dbReference>
<proteinExistence type="predicted"/>
<keyword evidence="1" id="KW-0732">Signal</keyword>
<name>A0ABT3MPW4_9GAMM</name>
<feature type="signal peptide" evidence="1">
    <location>
        <begin position="1"/>
        <end position="20"/>
    </location>
</feature>
<accession>A0ABT3MPW4</accession>
<sequence>MLKKLILVMFLCCSSLSAMELSDENIEAILVKSAKVFDTLPFSLLKLPKNSQDEYVFSFCVSDKGQWGIAPFGKSKGYEYNQAANSIEEINCEINTISEELIKFSTQIFKMNLQKKETQWSVKRFRPCYSKRTKSGTISICHNLSVCPGCQPKSYSLFDWIHYLSPTIAVISLSANLFLFLSVQYASVAPGCPRCNLM</sequence>
<evidence type="ECO:0000313" key="3">
    <source>
        <dbReference type="Proteomes" id="UP001209854"/>
    </source>
</evidence>
<protein>
    <submittedName>
        <fullName evidence="2">Uncharacterized protein</fullName>
    </submittedName>
</protein>
<dbReference type="EMBL" id="JAPFCC010000001">
    <property type="protein sequence ID" value="MCW7551407.1"/>
    <property type="molecule type" value="Genomic_DNA"/>
</dbReference>
<comment type="caution">
    <text evidence="2">The sequence shown here is derived from an EMBL/GenBank/DDBJ whole genome shotgun (WGS) entry which is preliminary data.</text>
</comment>
<evidence type="ECO:0000256" key="1">
    <source>
        <dbReference type="SAM" id="SignalP"/>
    </source>
</evidence>
<dbReference type="RefSeq" id="WP_262566463.1">
    <property type="nucleotide sequence ID" value="NZ_JAPFCC010000001.1"/>
</dbReference>
<evidence type="ECO:0000313" key="2">
    <source>
        <dbReference type="EMBL" id="MCW7551407.1"/>
    </source>
</evidence>
<feature type="chain" id="PRO_5045131813" evidence="1">
    <location>
        <begin position="21"/>
        <end position="198"/>
    </location>
</feature>